<dbReference type="PANTHER" id="PTHR43685:SF2">
    <property type="entry name" value="GLYCOSYLTRANSFERASE 2-LIKE DOMAIN-CONTAINING PROTEIN"/>
    <property type="match status" value="1"/>
</dbReference>
<keyword evidence="3" id="KW-1185">Reference proteome</keyword>
<gene>
    <name evidence="2" type="ORF">GCM10009547_03460</name>
</gene>
<feature type="domain" description="Glycosyltransferase 2-like" evidence="1">
    <location>
        <begin position="26"/>
        <end position="191"/>
    </location>
</feature>
<dbReference type="Pfam" id="PF00535">
    <property type="entry name" value="Glycos_transf_2"/>
    <property type="match status" value="1"/>
</dbReference>
<protein>
    <recommendedName>
        <fullName evidence="1">Glycosyltransferase 2-like domain-containing protein</fullName>
    </recommendedName>
</protein>
<dbReference type="Proteomes" id="UP001500957">
    <property type="component" value="Unassembled WGS sequence"/>
</dbReference>
<dbReference type="CDD" id="cd02525">
    <property type="entry name" value="Succinoglycan_BP_ExoA"/>
    <property type="match status" value="1"/>
</dbReference>
<dbReference type="InterPro" id="IPR001173">
    <property type="entry name" value="Glyco_trans_2-like"/>
</dbReference>
<proteinExistence type="predicted"/>
<organism evidence="2 3">
    <name type="scientific">Sporichthya brevicatena</name>
    <dbReference type="NCBI Taxonomy" id="171442"/>
    <lineage>
        <taxon>Bacteria</taxon>
        <taxon>Bacillati</taxon>
        <taxon>Actinomycetota</taxon>
        <taxon>Actinomycetes</taxon>
        <taxon>Sporichthyales</taxon>
        <taxon>Sporichthyaceae</taxon>
        <taxon>Sporichthya</taxon>
    </lineage>
</organism>
<reference evidence="3" key="1">
    <citation type="journal article" date="2019" name="Int. J. Syst. Evol. Microbiol.">
        <title>The Global Catalogue of Microorganisms (GCM) 10K type strain sequencing project: providing services to taxonomists for standard genome sequencing and annotation.</title>
        <authorList>
            <consortium name="The Broad Institute Genomics Platform"/>
            <consortium name="The Broad Institute Genome Sequencing Center for Infectious Disease"/>
            <person name="Wu L."/>
            <person name="Ma J."/>
        </authorList>
    </citation>
    <scope>NUCLEOTIDE SEQUENCE [LARGE SCALE GENOMIC DNA]</scope>
    <source>
        <strain evidence="3">JCM 10671</strain>
    </source>
</reference>
<evidence type="ECO:0000259" key="1">
    <source>
        <dbReference type="Pfam" id="PF00535"/>
    </source>
</evidence>
<dbReference type="SUPFAM" id="SSF53448">
    <property type="entry name" value="Nucleotide-diphospho-sugar transferases"/>
    <property type="match status" value="1"/>
</dbReference>
<name>A0ABP3R8B6_9ACTN</name>
<dbReference type="EMBL" id="BAAAHE010000004">
    <property type="protein sequence ID" value="GAA0604854.1"/>
    <property type="molecule type" value="Genomic_DNA"/>
</dbReference>
<dbReference type="PANTHER" id="PTHR43685">
    <property type="entry name" value="GLYCOSYLTRANSFERASE"/>
    <property type="match status" value="1"/>
</dbReference>
<evidence type="ECO:0000313" key="3">
    <source>
        <dbReference type="Proteomes" id="UP001500957"/>
    </source>
</evidence>
<sequence>MTPAGIPEPRVAEDGRILGATPPVAVVMPVLNERRHLRTAVEAILAQDYPGEMEIVLALGPSTDGTDEVAAELAAADPRIRTVRNPTGATPAGLNAAIGASAAPVVVRVDGHAILPPDYVRTAVEVLVTTGADNVGGIMAAQGVTPFEQAVARAYSSWFGIGGARFHLGGEAGPADTVYLGVFRRDMLERVGGFDEHMRRAQDWELNYRIRRAGGVVWFTPKMQVTYRPRADLRALSKQFFKTGQWRREVVRRHPDTASARYLAAPVAVLGVVGGTALALTGHRVGLLGPLGYLAAVVAGSAATSRGLPPSAAAALPAVYATMHMSWGMGYLLSPRDLAPEPGPDPGSEL</sequence>
<dbReference type="InterPro" id="IPR029044">
    <property type="entry name" value="Nucleotide-diphossugar_trans"/>
</dbReference>
<dbReference type="RefSeq" id="WP_344600923.1">
    <property type="nucleotide sequence ID" value="NZ_BAAAHE010000004.1"/>
</dbReference>
<dbReference type="InterPro" id="IPR050834">
    <property type="entry name" value="Glycosyltransf_2"/>
</dbReference>
<evidence type="ECO:0000313" key="2">
    <source>
        <dbReference type="EMBL" id="GAA0604854.1"/>
    </source>
</evidence>
<dbReference type="Gene3D" id="3.90.550.10">
    <property type="entry name" value="Spore Coat Polysaccharide Biosynthesis Protein SpsA, Chain A"/>
    <property type="match status" value="1"/>
</dbReference>
<accession>A0ABP3R8B6</accession>
<comment type="caution">
    <text evidence="2">The sequence shown here is derived from an EMBL/GenBank/DDBJ whole genome shotgun (WGS) entry which is preliminary data.</text>
</comment>